<name>A0A6L2M8A5_TANCI</name>
<evidence type="ECO:0008006" key="3">
    <source>
        <dbReference type="Google" id="ProtNLM"/>
    </source>
</evidence>
<organism evidence="2">
    <name type="scientific">Tanacetum cinerariifolium</name>
    <name type="common">Dalmatian daisy</name>
    <name type="synonym">Chrysanthemum cinerariifolium</name>
    <dbReference type="NCBI Taxonomy" id="118510"/>
    <lineage>
        <taxon>Eukaryota</taxon>
        <taxon>Viridiplantae</taxon>
        <taxon>Streptophyta</taxon>
        <taxon>Embryophyta</taxon>
        <taxon>Tracheophyta</taxon>
        <taxon>Spermatophyta</taxon>
        <taxon>Magnoliopsida</taxon>
        <taxon>eudicotyledons</taxon>
        <taxon>Gunneridae</taxon>
        <taxon>Pentapetalae</taxon>
        <taxon>asterids</taxon>
        <taxon>campanulids</taxon>
        <taxon>Asterales</taxon>
        <taxon>Asteraceae</taxon>
        <taxon>Asteroideae</taxon>
        <taxon>Anthemideae</taxon>
        <taxon>Anthemidinae</taxon>
        <taxon>Tanacetum</taxon>
    </lineage>
</organism>
<feature type="region of interest" description="Disordered" evidence="1">
    <location>
        <begin position="228"/>
        <end position="247"/>
    </location>
</feature>
<feature type="compositionally biased region" description="Low complexity" evidence="1">
    <location>
        <begin position="138"/>
        <end position="157"/>
    </location>
</feature>
<evidence type="ECO:0000313" key="2">
    <source>
        <dbReference type="EMBL" id="GEU69457.1"/>
    </source>
</evidence>
<protein>
    <recommendedName>
        <fullName evidence="3">Xylulose kinase-1</fullName>
    </recommendedName>
</protein>
<feature type="region of interest" description="Disordered" evidence="1">
    <location>
        <begin position="121"/>
        <end position="157"/>
    </location>
</feature>
<dbReference type="EMBL" id="BKCJ010005938">
    <property type="protein sequence ID" value="GEU69457.1"/>
    <property type="molecule type" value="Genomic_DNA"/>
</dbReference>
<evidence type="ECO:0000256" key="1">
    <source>
        <dbReference type="SAM" id="MobiDB-lite"/>
    </source>
</evidence>
<sequence length="800" mass="90252">MARLAFCDYHNMVAILEKSEYNVDFHLIVDFVEASQLMYALTFKPTVYVSHIRQFWSTARIETMKEGTNILATIDGILITISKSSIRRNLKLKDEAGIIFPSVEVSHPYHHPVFESKKYWVQRGEGSRTPTEPHHTPSPEAQQTLPTTHSSPSLPPITTATITPVILTLPLPTVVPTDTPQLRNYTRRARIAQSSALPPVADEPASPLRDVSQGEACLIVSSLEAEQDRGRRLDEGEEATERISDDTEEMATVLTSMDATSILTSGGVQVDPTAVAVATATISIPTGNGVVPTASPTIPTVAPIFATATVLEEEMERDAQRMNEQISRDTEIARIHAKEELQIMIDGLDRNNKTVAKYLQEYHQFATELPIERKIELISDLVRYQDNYAKVHKYQTQQRKPLIKKQQREFYTSVLKNQAGWKAKDFKGITLEEIKENFDPVWKQIQDFIPIGSKEEAERFKRKGIRFEQESVKKLKTIEEVKTTEEVLTEKVKEMIQLILVKEVYVEALQVKHPIIDWKHLDREDLNQLWRLVKKTLSIRPASKVPPARRKFPLSKKSDATAERIALLSENMGQQTADETPAHAHVRLLVHTTWEDPKDGTVYMEIKCDIPLVRATAQTPPSLVRTQALPKWFLKSPLVLPVVPSPVATLAPVATLDGGDLLKIGAHLELHGTVVCQKILSHRFRLRNLERGQDETGITLDITTELLEASHGRNANWITIEHPTGKGQRYEDVRQIDDVSPMKHPSPLENTQVNDQTQTMLRKLVGTRYHAKRPYLPSYNSSFGNSSLFSQTNSLKGVRL</sequence>
<feature type="compositionally biased region" description="Basic and acidic residues" evidence="1">
    <location>
        <begin position="228"/>
        <end position="245"/>
    </location>
</feature>
<dbReference type="AlphaFoldDB" id="A0A6L2M8A5"/>
<proteinExistence type="predicted"/>
<gene>
    <name evidence="2" type="ORF">Tci_041435</name>
</gene>
<comment type="caution">
    <text evidence="2">The sequence shown here is derived from an EMBL/GenBank/DDBJ whole genome shotgun (WGS) entry which is preliminary data.</text>
</comment>
<accession>A0A6L2M8A5</accession>
<reference evidence="2" key="1">
    <citation type="journal article" date="2019" name="Sci. Rep.">
        <title>Draft genome of Tanacetum cinerariifolium, the natural source of mosquito coil.</title>
        <authorList>
            <person name="Yamashiro T."/>
            <person name="Shiraishi A."/>
            <person name="Satake H."/>
            <person name="Nakayama K."/>
        </authorList>
    </citation>
    <scope>NUCLEOTIDE SEQUENCE</scope>
</reference>